<evidence type="ECO:0000313" key="5">
    <source>
        <dbReference type="Proteomes" id="UP000253318"/>
    </source>
</evidence>
<accession>A0A368TBR2</accession>
<evidence type="ECO:0000256" key="1">
    <source>
        <dbReference type="SAM" id="MobiDB-lite"/>
    </source>
</evidence>
<evidence type="ECO:0000259" key="3">
    <source>
        <dbReference type="Pfam" id="PF13472"/>
    </source>
</evidence>
<keyword evidence="2" id="KW-0812">Transmembrane</keyword>
<evidence type="ECO:0000313" key="4">
    <source>
        <dbReference type="EMBL" id="RCV62416.1"/>
    </source>
</evidence>
<dbReference type="GO" id="GO:0004622">
    <property type="term" value="F:phosphatidylcholine lysophospholipase activity"/>
    <property type="evidence" value="ECO:0007669"/>
    <property type="project" value="TreeGrafter"/>
</dbReference>
<proteinExistence type="predicted"/>
<feature type="region of interest" description="Disordered" evidence="1">
    <location>
        <begin position="296"/>
        <end position="355"/>
    </location>
</feature>
<dbReference type="PANTHER" id="PTHR30383:SF5">
    <property type="entry name" value="SGNH HYDROLASE-TYPE ESTERASE DOMAIN-CONTAINING PROTEIN"/>
    <property type="match status" value="1"/>
</dbReference>
<sequence length="355" mass="36286">MVLRAAQARRIATATAFGGGGLTVLGASTVGLLYLQARLAHRAVGVTPWAAPPVDGLYGHAGKDSTDPVAFAMLGDSTAAGFAVADAAQTPAALLATGIAAAAQRPVRVRSVAVVGATSRDLGGQVDQLRDAPPDLAVVFVGANDVIRRARPAESVRHLQYAVRELVGMGTAVVVGTCPDLGTVRPIAAPLRYVARRASRQLAAAQTIAVVEEGGRSVSLSDLLADEFQTHPDEMFGPDRFHPSAHGYAQAAAAVLPSACAALGLPPDRPVHPRAHRGEGVLPVARAAVAAAEQPGTEVSGVRVGGRERGPRGRWAALMRGRPRPPAEERPPGAQETAPDGGGAAPVAERRAASG</sequence>
<dbReference type="PANTHER" id="PTHR30383">
    <property type="entry name" value="THIOESTERASE 1/PROTEASE 1/LYSOPHOSPHOLIPASE L1"/>
    <property type="match status" value="1"/>
</dbReference>
<feature type="domain" description="SGNH hydrolase-type esterase" evidence="3">
    <location>
        <begin position="74"/>
        <end position="249"/>
    </location>
</feature>
<dbReference type="Proteomes" id="UP000253318">
    <property type="component" value="Unassembled WGS sequence"/>
</dbReference>
<dbReference type="Pfam" id="PF13472">
    <property type="entry name" value="Lipase_GDSL_2"/>
    <property type="match status" value="1"/>
</dbReference>
<dbReference type="InterPro" id="IPR013830">
    <property type="entry name" value="SGNH_hydro"/>
</dbReference>
<comment type="caution">
    <text evidence="4">The sequence shown here is derived from an EMBL/GenBank/DDBJ whole genome shotgun (WGS) entry which is preliminary data.</text>
</comment>
<dbReference type="SUPFAM" id="SSF52266">
    <property type="entry name" value="SGNH hydrolase"/>
    <property type="match status" value="1"/>
</dbReference>
<dbReference type="EMBL" id="QEIN01000006">
    <property type="protein sequence ID" value="RCV62416.1"/>
    <property type="molecule type" value="Genomic_DNA"/>
</dbReference>
<dbReference type="InterPro" id="IPR051532">
    <property type="entry name" value="Ester_Hydrolysis_Enzymes"/>
</dbReference>
<keyword evidence="2" id="KW-1133">Transmembrane helix</keyword>
<dbReference type="InterPro" id="IPR036514">
    <property type="entry name" value="SGNH_hydro_sf"/>
</dbReference>
<organism evidence="4 5">
    <name type="scientific">Marinitenerispora sediminis</name>
    <dbReference type="NCBI Taxonomy" id="1931232"/>
    <lineage>
        <taxon>Bacteria</taxon>
        <taxon>Bacillati</taxon>
        <taxon>Actinomycetota</taxon>
        <taxon>Actinomycetes</taxon>
        <taxon>Streptosporangiales</taxon>
        <taxon>Nocardiopsidaceae</taxon>
        <taxon>Marinitenerispora</taxon>
    </lineage>
</organism>
<protein>
    <submittedName>
        <fullName evidence="4">G-D-S-L family lipolytic protein</fullName>
    </submittedName>
</protein>
<keyword evidence="5" id="KW-1185">Reference proteome</keyword>
<feature type="transmembrane region" description="Helical" evidence="2">
    <location>
        <begin position="12"/>
        <end position="35"/>
    </location>
</feature>
<dbReference type="CDD" id="cd01836">
    <property type="entry name" value="FeeA_FeeB_like"/>
    <property type="match status" value="1"/>
</dbReference>
<reference evidence="4 5" key="1">
    <citation type="submission" date="2018-04" db="EMBL/GenBank/DDBJ databases">
        <title>Novel actinobacteria from marine sediment.</title>
        <authorList>
            <person name="Ng Z.Y."/>
            <person name="Tan G.Y.A."/>
        </authorList>
    </citation>
    <scope>NUCLEOTIDE SEQUENCE [LARGE SCALE GENOMIC DNA]</scope>
    <source>
        <strain evidence="4 5">TPS81</strain>
    </source>
</reference>
<evidence type="ECO:0000256" key="2">
    <source>
        <dbReference type="SAM" id="Phobius"/>
    </source>
</evidence>
<gene>
    <name evidence="4" type="ORF">DEF24_01470</name>
</gene>
<name>A0A368TBR2_9ACTN</name>
<dbReference type="OrthoDB" id="9804395at2"/>
<keyword evidence="2" id="KW-0472">Membrane</keyword>
<dbReference type="Gene3D" id="3.40.50.1110">
    <property type="entry name" value="SGNH hydrolase"/>
    <property type="match status" value="1"/>
</dbReference>
<dbReference type="AlphaFoldDB" id="A0A368TBR2"/>